<dbReference type="AlphaFoldDB" id="A0A3N9P5S3"/>
<feature type="domain" description="HTH araC/xylS-type" evidence="5">
    <location>
        <begin position="442"/>
        <end position="540"/>
    </location>
</feature>
<keyword evidence="8" id="KW-1185">Reference proteome</keyword>
<dbReference type="PANTHER" id="PTHR43280">
    <property type="entry name" value="ARAC-FAMILY TRANSCRIPTIONAL REGULATOR"/>
    <property type="match status" value="1"/>
</dbReference>
<sequence>MMEMLIVDDEKFAVEGICRCNDWQALGIDEVHTANHADEAREIMQDRRIDILICDIEMPDEDGLSLVRWVKECSPHTESLFLTCHSEFAYAKQAINLGSFDYLLKPVDGGELAGAVTRMLQAIKEKEEHTRYTEMYRKYYSLWKKQKPRLVERFWQDLLSRRLLSFGDFLERALQDAQIDLHPDDRVLPILISIEEWNKPMDSRNQEIMEYAVKKAAEEIWLAGQPGEVITDKAGVMFVVVYASGSAEDAAAASMTDSSLDRWIQTGSRFINVCREYFYCSVTCYVGKYALLQELPGLCDNLKNMERDNITGTQSVLLYTPQSLQALPSAGPGEIHISEWANYMLNGDKEMMIRLIHRIVGRLEATPNVQGKHLTTLHQDTLQIIYHFLQVKGISANHVPQFPMWASAQVRSLRHYMHWAESLVSAVMEAAFEPDERDGVIQKSIRYIHHNVEEDLSREDVAAHVGLNPAYLSRLFKKETGQNLIDFLIEAKMNRAKELLDTTGMTVSAIAQQVGYSNFSHFTKMFRKQFEVNPQEYRNVTKRMD</sequence>
<dbReference type="PRINTS" id="PR00032">
    <property type="entry name" value="HTHARAC"/>
</dbReference>
<accession>A0A3N9P5S3</accession>
<keyword evidence="3" id="KW-0804">Transcription</keyword>
<evidence type="ECO:0000313" key="8">
    <source>
        <dbReference type="Proteomes" id="UP000282529"/>
    </source>
</evidence>
<dbReference type="InterPro" id="IPR011006">
    <property type="entry name" value="CheY-like_superfamily"/>
</dbReference>
<gene>
    <name evidence="7" type="ORF">EH198_15075</name>
</gene>
<dbReference type="Gene3D" id="1.10.10.60">
    <property type="entry name" value="Homeodomain-like"/>
    <property type="match status" value="2"/>
</dbReference>
<evidence type="ECO:0000256" key="2">
    <source>
        <dbReference type="ARBA" id="ARBA00023125"/>
    </source>
</evidence>
<dbReference type="Pfam" id="PF12833">
    <property type="entry name" value="HTH_18"/>
    <property type="match status" value="1"/>
</dbReference>
<dbReference type="Gene3D" id="3.40.50.2300">
    <property type="match status" value="1"/>
</dbReference>
<feature type="domain" description="Response regulatory" evidence="6">
    <location>
        <begin position="3"/>
        <end position="120"/>
    </location>
</feature>
<keyword evidence="1" id="KW-0805">Transcription regulation</keyword>
<dbReference type="PROSITE" id="PS01124">
    <property type="entry name" value="HTH_ARAC_FAMILY_2"/>
    <property type="match status" value="1"/>
</dbReference>
<dbReference type="GO" id="GO:0043565">
    <property type="term" value="F:sequence-specific DNA binding"/>
    <property type="evidence" value="ECO:0007669"/>
    <property type="project" value="InterPro"/>
</dbReference>
<feature type="modified residue" description="4-aspartylphosphate" evidence="4">
    <location>
        <position position="55"/>
    </location>
</feature>
<dbReference type="SUPFAM" id="SSF46689">
    <property type="entry name" value="Homeodomain-like"/>
    <property type="match status" value="2"/>
</dbReference>
<dbReference type="InterPro" id="IPR020449">
    <property type="entry name" value="Tscrpt_reg_AraC-type_HTH"/>
</dbReference>
<dbReference type="GO" id="GO:0000160">
    <property type="term" value="P:phosphorelay signal transduction system"/>
    <property type="evidence" value="ECO:0007669"/>
    <property type="project" value="InterPro"/>
</dbReference>
<evidence type="ECO:0000313" key="7">
    <source>
        <dbReference type="EMBL" id="RQW10677.1"/>
    </source>
</evidence>
<evidence type="ECO:0000259" key="5">
    <source>
        <dbReference type="PROSITE" id="PS01124"/>
    </source>
</evidence>
<dbReference type="PROSITE" id="PS00041">
    <property type="entry name" value="HTH_ARAC_FAMILY_1"/>
    <property type="match status" value="1"/>
</dbReference>
<dbReference type="GO" id="GO:0003700">
    <property type="term" value="F:DNA-binding transcription factor activity"/>
    <property type="evidence" value="ECO:0007669"/>
    <property type="project" value="InterPro"/>
</dbReference>
<dbReference type="SMART" id="SM00342">
    <property type="entry name" value="HTH_ARAC"/>
    <property type="match status" value="1"/>
</dbReference>
<protein>
    <submittedName>
        <fullName evidence="7">Helix-turn-helix domain-containing protein</fullName>
    </submittedName>
</protein>
<dbReference type="OrthoDB" id="1974963at2"/>
<dbReference type="InterPro" id="IPR018062">
    <property type="entry name" value="HTH_AraC-typ_CS"/>
</dbReference>
<evidence type="ECO:0000259" key="6">
    <source>
        <dbReference type="PROSITE" id="PS50110"/>
    </source>
</evidence>
<reference evidence="7 8" key="1">
    <citation type="submission" date="2018-11" db="EMBL/GenBank/DDBJ databases">
        <title>Genome sequence of strain 7197.</title>
        <authorList>
            <person name="Gao J."/>
            <person name="Sun J."/>
        </authorList>
    </citation>
    <scope>NUCLEOTIDE SEQUENCE [LARGE SCALE GENOMIC DNA]</scope>
    <source>
        <strain evidence="7 8">7197</strain>
    </source>
</reference>
<dbReference type="PROSITE" id="PS50110">
    <property type="entry name" value="RESPONSE_REGULATORY"/>
    <property type="match status" value="1"/>
</dbReference>
<evidence type="ECO:0000256" key="1">
    <source>
        <dbReference type="ARBA" id="ARBA00023015"/>
    </source>
</evidence>
<keyword evidence="4" id="KW-0597">Phosphoprotein</keyword>
<dbReference type="PANTHER" id="PTHR43280:SF10">
    <property type="entry name" value="REGULATORY PROTEIN POCR"/>
    <property type="match status" value="1"/>
</dbReference>
<evidence type="ECO:0000256" key="4">
    <source>
        <dbReference type="PROSITE-ProRule" id="PRU00169"/>
    </source>
</evidence>
<comment type="caution">
    <text evidence="7">The sequence shown here is derived from an EMBL/GenBank/DDBJ whole genome shotgun (WGS) entry which is preliminary data.</text>
</comment>
<dbReference type="Proteomes" id="UP000282529">
    <property type="component" value="Unassembled WGS sequence"/>
</dbReference>
<proteinExistence type="predicted"/>
<keyword evidence="2" id="KW-0238">DNA-binding</keyword>
<dbReference type="Pfam" id="PF00072">
    <property type="entry name" value="Response_reg"/>
    <property type="match status" value="1"/>
</dbReference>
<dbReference type="InterPro" id="IPR018060">
    <property type="entry name" value="HTH_AraC"/>
</dbReference>
<evidence type="ECO:0000256" key="3">
    <source>
        <dbReference type="ARBA" id="ARBA00023163"/>
    </source>
</evidence>
<dbReference type="InterPro" id="IPR001789">
    <property type="entry name" value="Sig_transdc_resp-reg_receiver"/>
</dbReference>
<dbReference type="EMBL" id="RQPI01000008">
    <property type="protein sequence ID" value="RQW10677.1"/>
    <property type="molecule type" value="Genomic_DNA"/>
</dbReference>
<dbReference type="InterPro" id="IPR009057">
    <property type="entry name" value="Homeodomain-like_sf"/>
</dbReference>
<dbReference type="CDD" id="cd17536">
    <property type="entry name" value="REC_YesN-like"/>
    <property type="match status" value="1"/>
</dbReference>
<name>A0A3N9P5S3_9BACL</name>
<dbReference type="SMART" id="SM00448">
    <property type="entry name" value="REC"/>
    <property type="match status" value="1"/>
</dbReference>
<dbReference type="SUPFAM" id="SSF52172">
    <property type="entry name" value="CheY-like"/>
    <property type="match status" value="1"/>
</dbReference>
<organism evidence="7 8">
    <name type="scientific">Paenibacillus rhizophilus</name>
    <dbReference type="NCBI Taxonomy" id="1850366"/>
    <lineage>
        <taxon>Bacteria</taxon>
        <taxon>Bacillati</taxon>
        <taxon>Bacillota</taxon>
        <taxon>Bacilli</taxon>
        <taxon>Bacillales</taxon>
        <taxon>Paenibacillaceae</taxon>
        <taxon>Paenibacillus</taxon>
    </lineage>
</organism>